<reference evidence="3 4" key="1">
    <citation type="submission" date="2020-10" db="EMBL/GenBank/DDBJ databases">
        <title>Plant Genome Project.</title>
        <authorList>
            <person name="Zhang R.-G."/>
        </authorList>
    </citation>
    <scope>NUCLEOTIDE SEQUENCE [LARGE SCALE GENOMIC DNA]</scope>
    <source>
        <strain evidence="3">FAFU-HL-1</strain>
        <tissue evidence="3">Leaf</tissue>
    </source>
</reference>
<dbReference type="InterPro" id="IPR002048">
    <property type="entry name" value="EF_hand_dom"/>
</dbReference>
<proteinExistence type="predicted"/>
<feature type="domain" description="EF-hand" evidence="2">
    <location>
        <begin position="149"/>
        <end position="184"/>
    </location>
</feature>
<protein>
    <recommendedName>
        <fullName evidence="2">EF-hand domain-containing protein</fullName>
    </recommendedName>
</protein>
<dbReference type="EMBL" id="JADGMS010000014">
    <property type="protein sequence ID" value="KAF9668577.1"/>
    <property type="molecule type" value="Genomic_DNA"/>
</dbReference>
<evidence type="ECO:0000259" key="2">
    <source>
        <dbReference type="PROSITE" id="PS50222"/>
    </source>
</evidence>
<comment type="caution">
    <text evidence="3">The sequence shown here is derived from an EMBL/GenBank/DDBJ whole genome shotgun (WGS) entry which is preliminary data.</text>
</comment>
<keyword evidence="4" id="KW-1185">Reference proteome</keyword>
<evidence type="ECO:0000313" key="4">
    <source>
        <dbReference type="Proteomes" id="UP000657918"/>
    </source>
</evidence>
<evidence type="ECO:0000313" key="3">
    <source>
        <dbReference type="EMBL" id="KAF9668577.1"/>
    </source>
</evidence>
<dbReference type="InterPro" id="IPR011992">
    <property type="entry name" value="EF-hand-dom_pair"/>
</dbReference>
<dbReference type="AlphaFoldDB" id="A0A835JF96"/>
<dbReference type="CDD" id="cd00051">
    <property type="entry name" value="EFh"/>
    <property type="match status" value="1"/>
</dbReference>
<keyword evidence="1" id="KW-0106">Calcium</keyword>
<dbReference type="PROSITE" id="PS50222">
    <property type="entry name" value="EF_HAND_2"/>
    <property type="match status" value="1"/>
</dbReference>
<dbReference type="Gene3D" id="1.10.238.10">
    <property type="entry name" value="EF-hand"/>
    <property type="match status" value="1"/>
</dbReference>
<dbReference type="Pfam" id="PF13202">
    <property type="entry name" value="EF-hand_5"/>
    <property type="match status" value="1"/>
</dbReference>
<dbReference type="GO" id="GO:0005509">
    <property type="term" value="F:calcium ion binding"/>
    <property type="evidence" value="ECO:0007669"/>
    <property type="project" value="InterPro"/>
</dbReference>
<dbReference type="PROSITE" id="PS00018">
    <property type="entry name" value="EF_HAND_1"/>
    <property type="match status" value="2"/>
</dbReference>
<dbReference type="SUPFAM" id="SSF47473">
    <property type="entry name" value="EF-hand"/>
    <property type="match status" value="1"/>
</dbReference>
<dbReference type="Proteomes" id="UP000657918">
    <property type="component" value="Unassembled WGS sequence"/>
</dbReference>
<sequence length="224" mass="25144">MEQTLKGFGAFNRVRSPKKTLVVAKMAIKSCCISVDGKRVMSIEEFKRIIVLMLLAIAHLLSKNSRFCCQSFMIMEIARQANAFSLTLSFRSAASSLYTGSRWVRPADSYGRVLVDENEINTPVNFALKHQGYKIIGSVNSANAKTPMNMEEFKAWALRNLDADKDGKITRDELADIIRRRGEWFAGLKAWMGIRSADSNRNGVVDEIEIGNLAEFAQKHLAFT</sequence>
<evidence type="ECO:0000256" key="1">
    <source>
        <dbReference type="ARBA" id="ARBA00022837"/>
    </source>
</evidence>
<name>A0A835JF96_9ROSI</name>
<organism evidence="3 4">
    <name type="scientific">Salix dunnii</name>
    <dbReference type="NCBI Taxonomy" id="1413687"/>
    <lineage>
        <taxon>Eukaryota</taxon>
        <taxon>Viridiplantae</taxon>
        <taxon>Streptophyta</taxon>
        <taxon>Embryophyta</taxon>
        <taxon>Tracheophyta</taxon>
        <taxon>Spermatophyta</taxon>
        <taxon>Magnoliopsida</taxon>
        <taxon>eudicotyledons</taxon>
        <taxon>Gunneridae</taxon>
        <taxon>Pentapetalae</taxon>
        <taxon>rosids</taxon>
        <taxon>fabids</taxon>
        <taxon>Malpighiales</taxon>
        <taxon>Salicaceae</taxon>
        <taxon>Saliceae</taxon>
        <taxon>Salix</taxon>
    </lineage>
</organism>
<gene>
    <name evidence="3" type="ORF">SADUNF_Sadunf14G0018200</name>
</gene>
<dbReference type="OrthoDB" id="858779at2759"/>
<accession>A0A835JF96</accession>
<dbReference type="InterPro" id="IPR018247">
    <property type="entry name" value="EF_Hand_1_Ca_BS"/>
</dbReference>